<comment type="caution">
    <text evidence="1">The sequence shown here is derived from an EMBL/GenBank/DDBJ whole genome shotgun (WGS) entry which is preliminary data.</text>
</comment>
<proteinExistence type="predicted"/>
<keyword evidence="2" id="KW-1185">Reference proteome</keyword>
<accession>A0A6N9T258</accession>
<organism evidence="1 2">
    <name type="scientific">Jiella pacifica</name>
    <dbReference type="NCBI Taxonomy" id="2696469"/>
    <lineage>
        <taxon>Bacteria</taxon>
        <taxon>Pseudomonadati</taxon>
        <taxon>Pseudomonadota</taxon>
        <taxon>Alphaproteobacteria</taxon>
        <taxon>Hyphomicrobiales</taxon>
        <taxon>Aurantimonadaceae</taxon>
        <taxon>Jiella</taxon>
    </lineage>
</organism>
<reference evidence="1 2" key="1">
    <citation type="submission" date="2020-01" db="EMBL/GenBank/DDBJ databases">
        <title>Jiella pacifica sp. nov.</title>
        <authorList>
            <person name="Xue Z."/>
            <person name="Zhu S."/>
            <person name="Chen J."/>
            <person name="Yang J."/>
        </authorList>
    </citation>
    <scope>NUCLEOTIDE SEQUENCE [LARGE SCALE GENOMIC DNA]</scope>
    <source>
        <strain evidence="1 2">40Bstr34</strain>
    </source>
</reference>
<gene>
    <name evidence="1" type="ORF">GTK09_13380</name>
</gene>
<protein>
    <submittedName>
        <fullName evidence="1">Uncharacterized protein</fullName>
    </submittedName>
</protein>
<dbReference type="Proteomes" id="UP000469011">
    <property type="component" value="Unassembled WGS sequence"/>
</dbReference>
<evidence type="ECO:0000313" key="1">
    <source>
        <dbReference type="EMBL" id="NDW05417.1"/>
    </source>
</evidence>
<dbReference type="EMBL" id="JAAAMG010000010">
    <property type="protein sequence ID" value="NDW05417.1"/>
    <property type="molecule type" value="Genomic_DNA"/>
</dbReference>
<dbReference type="RefSeq" id="WP_163463676.1">
    <property type="nucleotide sequence ID" value="NZ_JAAAMG010000010.1"/>
</dbReference>
<evidence type="ECO:0000313" key="2">
    <source>
        <dbReference type="Proteomes" id="UP000469011"/>
    </source>
</evidence>
<dbReference type="AlphaFoldDB" id="A0A6N9T258"/>
<sequence length="294" mass="33706">MDGESDLSDVGERAPSAEVWRSRQIHWQDRATWFSALETWLEREWRPGGKSRLKKRKLDLCWDDSDWLDNLDRHVRPSVEALIEGLADALAKAKLRTFHGCRVPDAGVFHREGLRLNAPAELEALARRLVAEDDYLAPMRPKIEGMIAGFDGRERDTGRLYVCVDERSQLDRSGHYLLFGSEWLQCLLGWGGHRALKRYGTPTLVEVDLPFDWTSEGTRRAFARHLLQEWTRVLVMGETFSPILDFSVILRRDIPAEMVVGHSHPRVLKNPYNHYLPEQTADPTCPHCVGNSDV</sequence>
<name>A0A6N9T258_9HYPH</name>